<dbReference type="EnsemblProtists" id="PYU1_T006600">
    <property type="protein sequence ID" value="PYU1_T006600"/>
    <property type="gene ID" value="PYU1_G006588"/>
</dbReference>
<evidence type="ECO:0000256" key="1">
    <source>
        <dbReference type="SAM" id="Coils"/>
    </source>
</evidence>
<dbReference type="Proteomes" id="UP000019132">
    <property type="component" value="Unassembled WGS sequence"/>
</dbReference>
<evidence type="ECO:0000313" key="2">
    <source>
        <dbReference type="EnsemblProtists" id="PYU1_T006600"/>
    </source>
</evidence>
<reference evidence="2" key="3">
    <citation type="submission" date="2015-02" db="UniProtKB">
        <authorList>
            <consortium name="EnsemblProtists"/>
        </authorList>
    </citation>
    <scope>IDENTIFICATION</scope>
    <source>
        <strain evidence="2">DAOM BR144</strain>
    </source>
</reference>
<dbReference type="EMBL" id="GL376635">
    <property type="status" value="NOT_ANNOTATED_CDS"/>
    <property type="molecule type" value="Genomic_DNA"/>
</dbReference>
<proteinExistence type="predicted"/>
<dbReference type="eggNOG" id="ENOG502SHA4">
    <property type="taxonomic scope" value="Eukaryota"/>
</dbReference>
<dbReference type="HOGENOM" id="CLU_034610_4_0_1"/>
<evidence type="ECO:0008006" key="4">
    <source>
        <dbReference type="Google" id="ProtNLM"/>
    </source>
</evidence>
<keyword evidence="1" id="KW-0175">Coiled coil</keyword>
<name>K3WNQ8_GLOUD</name>
<evidence type="ECO:0000313" key="3">
    <source>
        <dbReference type="Proteomes" id="UP000019132"/>
    </source>
</evidence>
<dbReference type="InParanoid" id="K3WNQ8"/>
<sequence length="370" mass="42710">MADKPEKAAAVSLADKKRIKHREYVKKSYNKKISTIESLRNELDSLEQQYASLLTGKSPNSSPIDTQSMVPYASSSTSLDVETLEPHTHLLQKYLAMTDTKNQLRRENDELYQISAGHMKIEGRVHQLLNTEAQFPTVALPYRIRPLPDAEYSKVIVDTRDDILRFMYAPGKLSTGASVFGWTDQRKVQGEELKFALEKHFVNISAYDLLQRSWGIFSSTENFPKIYTPSLNVEFHELQRVNEETMLLYRTIKADGSELNVKTVFLLARLKIDEGYMLLFRSIDKDLVHFKEDEINQVIEETRALLTTQQLRKEIWVEKYIWVLFKDVGPESCIFHFGGSTTTTIWLKEVLFIALRWEMMAVGPQITLTM</sequence>
<feature type="coiled-coil region" evidence="1">
    <location>
        <begin position="29"/>
        <end position="56"/>
    </location>
</feature>
<dbReference type="VEuPathDB" id="FungiDB:PYU1_G006588"/>
<organism evidence="2 3">
    <name type="scientific">Globisporangium ultimum (strain ATCC 200006 / CBS 805.95 / DAOM BR144)</name>
    <name type="common">Pythium ultimum</name>
    <dbReference type="NCBI Taxonomy" id="431595"/>
    <lineage>
        <taxon>Eukaryota</taxon>
        <taxon>Sar</taxon>
        <taxon>Stramenopiles</taxon>
        <taxon>Oomycota</taxon>
        <taxon>Peronosporomycetes</taxon>
        <taxon>Pythiales</taxon>
        <taxon>Pythiaceae</taxon>
        <taxon>Globisporangium</taxon>
    </lineage>
</organism>
<protein>
    <recommendedName>
        <fullName evidence="4">BZIP domain-containing protein</fullName>
    </recommendedName>
</protein>
<dbReference type="OMA" id="MKVESRM"/>
<accession>K3WNQ8</accession>
<reference evidence="3" key="2">
    <citation type="submission" date="2010-04" db="EMBL/GenBank/DDBJ databases">
        <authorList>
            <person name="Buell R."/>
            <person name="Hamilton J."/>
            <person name="Hostetler J."/>
        </authorList>
    </citation>
    <scope>NUCLEOTIDE SEQUENCE [LARGE SCALE GENOMIC DNA]</scope>
    <source>
        <strain evidence="3">DAOM:BR144</strain>
    </source>
</reference>
<dbReference type="AlphaFoldDB" id="K3WNQ8"/>
<reference evidence="3" key="1">
    <citation type="journal article" date="2010" name="Genome Biol.">
        <title>Genome sequence of the necrotrophic plant pathogen Pythium ultimum reveals original pathogenicity mechanisms and effector repertoire.</title>
        <authorList>
            <person name="Levesque C.A."/>
            <person name="Brouwer H."/>
            <person name="Cano L."/>
            <person name="Hamilton J.P."/>
            <person name="Holt C."/>
            <person name="Huitema E."/>
            <person name="Raffaele S."/>
            <person name="Robideau G.P."/>
            <person name="Thines M."/>
            <person name="Win J."/>
            <person name="Zerillo M.M."/>
            <person name="Beakes G.W."/>
            <person name="Boore J.L."/>
            <person name="Busam D."/>
            <person name="Dumas B."/>
            <person name="Ferriera S."/>
            <person name="Fuerstenberg S.I."/>
            <person name="Gachon C.M."/>
            <person name="Gaulin E."/>
            <person name="Govers F."/>
            <person name="Grenville-Briggs L."/>
            <person name="Horner N."/>
            <person name="Hostetler J."/>
            <person name="Jiang R.H."/>
            <person name="Johnson J."/>
            <person name="Krajaejun T."/>
            <person name="Lin H."/>
            <person name="Meijer H.J."/>
            <person name="Moore B."/>
            <person name="Morris P."/>
            <person name="Phuntmart V."/>
            <person name="Puiu D."/>
            <person name="Shetty J."/>
            <person name="Stajich J.E."/>
            <person name="Tripathy S."/>
            <person name="Wawra S."/>
            <person name="van West P."/>
            <person name="Whitty B.R."/>
            <person name="Coutinho P.M."/>
            <person name="Henrissat B."/>
            <person name="Martin F."/>
            <person name="Thomas P.D."/>
            <person name="Tyler B.M."/>
            <person name="De Vries R.P."/>
            <person name="Kamoun S."/>
            <person name="Yandell M."/>
            <person name="Tisserat N."/>
            <person name="Buell C.R."/>
        </authorList>
    </citation>
    <scope>NUCLEOTIDE SEQUENCE</scope>
    <source>
        <strain evidence="3">DAOM:BR144</strain>
    </source>
</reference>
<keyword evidence="3" id="KW-1185">Reference proteome</keyword>